<protein>
    <submittedName>
        <fullName evidence="1">Uncharacterized protein</fullName>
    </submittedName>
</protein>
<dbReference type="EnsemblPlants" id="AVESA.00010b.r2.1DG0123470.1">
    <property type="protein sequence ID" value="AVESA.00010b.r2.1DG0123470.1.CDS"/>
    <property type="gene ID" value="AVESA.00010b.r2.1DG0123470"/>
</dbReference>
<name>A0ACD5TTD1_AVESA</name>
<evidence type="ECO:0000313" key="2">
    <source>
        <dbReference type="Proteomes" id="UP001732700"/>
    </source>
</evidence>
<proteinExistence type="predicted"/>
<keyword evidence="2" id="KW-1185">Reference proteome</keyword>
<organism evidence="1 2">
    <name type="scientific">Avena sativa</name>
    <name type="common">Oat</name>
    <dbReference type="NCBI Taxonomy" id="4498"/>
    <lineage>
        <taxon>Eukaryota</taxon>
        <taxon>Viridiplantae</taxon>
        <taxon>Streptophyta</taxon>
        <taxon>Embryophyta</taxon>
        <taxon>Tracheophyta</taxon>
        <taxon>Spermatophyta</taxon>
        <taxon>Magnoliopsida</taxon>
        <taxon>Liliopsida</taxon>
        <taxon>Poales</taxon>
        <taxon>Poaceae</taxon>
        <taxon>BOP clade</taxon>
        <taxon>Pooideae</taxon>
        <taxon>Poodae</taxon>
        <taxon>Poeae</taxon>
        <taxon>Poeae Chloroplast Group 1 (Aveneae type)</taxon>
        <taxon>Aveninae</taxon>
        <taxon>Avena</taxon>
    </lineage>
</organism>
<reference evidence="1" key="1">
    <citation type="submission" date="2021-05" db="EMBL/GenBank/DDBJ databases">
        <authorList>
            <person name="Scholz U."/>
            <person name="Mascher M."/>
            <person name="Fiebig A."/>
        </authorList>
    </citation>
    <scope>NUCLEOTIDE SEQUENCE [LARGE SCALE GENOMIC DNA]</scope>
</reference>
<sequence length="711" mass="78967">MANDSTSSVNKPSSETSSRCLAECVTAAHNFEVIGYSLFEGMGAGKFVSSSTSSVSGYGWNIRMYPDGWKEEDKAAHLSVFLCFFSGVAGVKVKYTLSLLERTGKESNLASITNTFVTVGAYWGREKFIEKSKLQELLSRDNDCFTISVSDQLFTAHRYILAARSSVFKAELLGQMKEATVEHIMIDDMEPAIFEALLHFIYTDSLPINCDVYQNAALQHLLVAADRYGLDRLKAICEGKLCQRIDVQTVATTLALAEQHHFVQLKNACLGYLASEDVLRVVKQTDGFKHLAASCPSIMKEMFYSVAPPSGLPVAVVSCQLQPPPLHTINPETLQRPWRGQRLLSTPWQITQLLLQLLTSLYHHHQRPRRRDASQSAVTATHNFELIGYSLLEGMGIDKFVSLSTFSVGGYEWNIRVYPDGLKEEDKAAYMSVFLYFGGHTTGVKVKCALSLLEKDGTVGVLGSTDTLHLKSVHTILGWVRFIDKSKLQQLLARNGDCFTIKCDLTVIKEPRTEDTTVLVPIPESNLHTHFAKMLKDGEGVDVTFSVGDQLFSAHRYVLAARSSVFKAELFGQMKEATMNHIMIQDMEPAIFEALLHFIYTDSLPSSNSELDQNAALQHLLVAADRYGLDRLKAICEGKLCQRIDVQTVATTLALTEQHSFVQLKNACLGYLSSQDVLRVVKQTDGFKHLAASCPSIMMDYFYNVPPPSGV</sequence>
<evidence type="ECO:0000313" key="1">
    <source>
        <dbReference type="EnsemblPlants" id="AVESA.00010b.r2.1DG0123470.1.CDS"/>
    </source>
</evidence>
<dbReference type="Proteomes" id="UP001732700">
    <property type="component" value="Chromosome 1D"/>
</dbReference>
<accession>A0ACD5TTD1</accession>
<reference evidence="1" key="2">
    <citation type="submission" date="2025-09" db="UniProtKB">
        <authorList>
            <consortium name="EnsemblPlants"/>
        </authorList>
    </citation>
    <scope>IDENTIFICATION</scope>
</reference>